<accession>A0A1H8I5Z7</accession>
<dbReference type="Pfam" id="PF02613">
    <property type="entry name" value="Nitrate_red_del"/>
    <property type="match status" value="1"/>
</dbReference>
<dbReference type="AlphaFoldDB" id="A0A1H8I5Z7"/>
<organism evidence="2 3">
    <name type="scientific">Vreelandella aquamarina</name>
    <dbReference type="NCBI Taxonomy" id="77097"/>
    <lineage>
        <taxon>Bacteria</taxon>
        <taxon>Pseudomonadati</taxon>
        <taxon>Pseudomonadota</taxon>
        <taxon>Gammaproteobacteria</taxon>
        <taxon>Oceanospirillales</taxon>
        <taxon>Halomonadaceae</taxon>
        <taxon>Vreelandella</taxon>
    </lineage>
</organism>
<name>A0A1H8I5Z7_9GAMM</name>
<proteinExistence type="predicted"/>
<dbReference type="EMBL" id="FODB01000018">
    <property type="protein sequence ID" value="SEN63724.1"/>
    <property type="molecule type" value="Genomic_DNA"/>
</dbReference>
<evidence type="ECO:0000256" key="1">
    <source>
        <dbReference type="ARBA" id="ARBA00023186"/>
    </source>
</evidence>
<dbReference type="RefSeq" id="WP_062360924.1">
    <property type="nucleotide sequence ID" value="NZ_FODB01000018.1"/>
</dbReference>
<evidence type="ECO:0000313" key="3">
    <source>
        <dbReference type="Proteomes" id="UP000199493"/>
    </source>
</evidence>
<dbReference type="InterPro" id="IPR050289">
    <property type="entry name" value="TorD/DmsD_chaperones"/>
</dbReference>
<reference evidence="2 3" key="1">
    <citation type="submission" date="2016-10" db="EMBL/GenBank/DDBJ databases">
        <authorList>
            <person name="de Groot N.N."/>
        </authorList>
    </citation>
    <scope>NUCLEOTIDE SEQUENCE [LARGE SCALE GENOMIC DNA]</scope>
    <source>
        <strain evidence="2 3">558</strain>
    </source>
</reference>
<dbReference type="PANTHER" id="PTHR34227">
    <property type="entry name" value="CHAPERONE PROTEIN YCDY"/>
    <property type="match status" value="1"/>
</dbReference>
<dbReference type="SUPFAM" id="SSF89155">
    <property type="entry name" value="TorD-like"/>
    <property type="match status" value="1"/>
</dbReference>
<dbReference type="STRING" id="77097.SAMN04490369_101812"/>
<sequence>MSDAMPTLSETDALRMDIYQLFASLLRQAPDSELLAWLESLDIEQDGSRIAECWAALSEAAGQSDVDSLKRAHFRHLVGVIQGDVVPYASWYRNGELMEAALVALRQDLRALGFERSEHTRDPEDHLAAMCEVMAMLIAAQSSEQFTFFQQHLTPWASRCWDDLAKVDTAFYSALGQLGSAFMESEQARLSDQAAYQPVRIVEPASYDAGAARKATP</sequence>
<dbReference type="PANTHER" id="PTHR34227:SF1">
    <property type="entry name" value="DIMETHYL SULFOXIDE REDUCTASE CHAPERONE-RELATED"/>
    <property type="match status" value="1"/>
</dbReference>
<gene>
    <name evidence="2" type="ORF">SAMN04490369_101812</name>
</gene>
<keyword evidence="1" id="KW-0143">Chaperone</keyword>
<dbReference type="Proteomes" id="UP000199493">
    <property type="component" value="Unassembled WGS sequence"/>
</dbReference>
<dbReference type="InterPro" id="IPR020945">
    <property type="entry name" value="DMSO/NO3_reduct_chaperone"/>
</dbReference>
<protein>
    <submittedName>
        <fullName evidence="2">Chaperone TorD involved in molybdoenzyme TorA maturation</fullName>
    </submittedName>
</protein>
<dbReference type="Gene3D" id="1.10.3480.10">
    <property type="entry name" value="TorD-like"/>
    <property type="match status" value="1"/>
</dbReference>
<dbReference type="InterPro" id="IPR036411">
    <property type="entry name" value="TorD-like_sf"/>
</dbReference>
<evidence type="ECO:0000313" key="2">
    <source>
        <dbReference type="EMBL" id="SEN63724.1"/>
    </source>
</evidence>